<dbReference type="EnsemblMetazoa" id="XM_030976164">
    <property type="protein sequence ID" value="XP_030832024"/>
    <property type="gene ID" value="LOC762870"/>
</dbReference>
<reference evidence="4" key="1">
    <citation type="submission" date="2015-02" db="EMBL/GenBank/DDBJ databases">
        <title>Genome sequencing for Strongylocentrotus purpuratus.</title>
        <authorList>
            <person name="Murali S."/>
            <person name="Liu Y."/>
            <person name="Vee V."/>
            <person name="English A."/>
            <person name="Wang M."/>
            <person name="Skinner E."/>
            <person name="Han Y."/>
            <person name="Muzny D.M."/>
            <person name="Worley K.C."/>
            <person name="Gibbs R.A."/>
        </authorList>
    </citation>
    <scope>NUCLEOTIDE SEQUENCE</scope>
</reference>
<dbReference type="KEGG" id="spu:762870"/>
<organism evidence="3 4">
    <name type="scientific">Strongylocentrotus purpuratus</name>
    <name type="common">Purple sea urchin</name>
    <dbReference type="NCBI Taxonomy" id="7668"/>
    <lineage>
        <taxon>Eukaryota</taxon>
        <taxon>Metazoa</taxon>
        <taxon>Echinodermata</taxon>
        <taxon>Eleutherozoa</taxon>
        <taxon>Echinozoa</taxon>
        <taxon>Echinoidea</taxon>
        <taxon>Euechinoidea</taxon>
        <taxon>Echinacea</taxon>
        <taxon>Camarodonta</taxon>
        <taxon>Echinidea</taxon>
        <taxon>Strongylocentrotidae</taxon>
        <taxon>Strongylocentrotus</taxon>
    </lineage>
</organism>
<dbReference type="OMA" id="REACSSW"/>
<dbReference type="GO" id="GO:0016601">
    <property type="term" value="P:Rac protein signal transduction"/>
    <property type="evidence" value="ECO:0000318"/>
    <property type="project" value="GO_Central"/>
</dbReference>
<feature type="compositionally biased region" description="Gly residues" evidence="1">
    <location>
        <begin position="735"/>
        <end position="744"/>
    </location>
</feature>
<dbReference type="GeneID" id="762870"/>
<feature type="region of interest" description="Disordered" evidence="1">
    <location>
        <begin position="427"/>
        <end position="451"/>
    </location>
</feature>
<protein>
    <recommendedName>
        <fullName evidence="2">DUF4745 domain-containing protein</fullName>
    </recommendedName>
</protein>
<sequence length="930" mass="101319">MSVGDHGKSRSQFHRTLPTNTFATNLEDLQTYSKQCLTAMNSMCQASGHLAETFAALFHDTSLAEAALRMQEVTHDLGSRTQDASTHVEEDVTAMMNRIINKGSSHKSEEGVQTLAQCFLLMLQTQYHFFQTAADLHAPLSRYQELEDLFIGEECQPEVRDACTSWMSAGQLTRPLRRGDTLASDEVHLLETGRGKSSHKDPKLMEARRKLESQSMIYKHEIAILPQTSFALLGGFHLHLQCLSMLLRSCCMPSEAQDIINRHGSNQLAAMAMGIGSQSTVGQAQPQVNQQEWFEAVCRELKTTTLQVDGTLCRQTSNTEEDFNIKMKTINNLVKDLAAHLGLMVDVQSITAQIVSHACSSLAHLHSQTAVQLLFGRAYVVTARSAEVSEPYKRYAQVTSQEGAIVVEVPSVWDLVMVSGAGLQGACPPELQDNNNTGSSQQTEQHQQQQQQQSGLGACEVVYSAKIDLVDVVERRRISLPIIQVKLVKKDISITVTGPHTSMSSTSMTSTTQSESLSSPSGMKRTIEKLVSKFRQRVPISKASPMSSSSPSASTASASRSAFYLPISQLEVQAAVGGGVSPGSTSHTACSSLLSSPSISSGSSTMSSNSSLYDRETPDSDGPKNAKMVPGEKVFKPDPKDFDGKSPMVGPTVTITSEPSPVEEKNHWETSIMRQHDLTRTKKGLASDSVLADLVNLLSGVRARSSSHLDPGTQGHKPFHDSVTRTSSSSSTSSQGGGGWGGRGDGIDNGNRFGNYNPTFQEGDLIDRIQDQQSSMWPIKAFHQQAPHQSQQEMPHRRTSFDNNNEADFANYIAMNQLGKRSKRYGDNLNVGQQQHPGHSPQLSPRPHQKQQQWSVGSVKEEGPMSKTWPSSDVVPERNENLNNTWSNPAHDSGSSSDEASNSGENPNTLMSMVHSSPAGAGLLTPVSRR</sequence>
<feature type="region of interest" description="Disordered" evidence="1">
    <location>
        <begin position="497"/>
        <end position="523"/>
    </location>
</feature>
<feature type="region of interest" description="Disordered" evidence="1">
    <location>
        <begin position="782"/>
        <end position="803"/>
    </location>
</feature>
<dbReference type="OrthoDB" id="8928145at2759"/>
<dbReference type="PANTHER" id="PTHR15703:SF3">
    <property type="entry name" value="GRANULE ASSOCIATED RAC AND RHOG EFFECTOR PROTEIN 1"/>
    <property type="match status" value="1"/>
</dbReference>
<name>A0A7M7N6V8_STRPU</name>
<feature type="domain" description="DUF4745" evidence="2">
    <location>
        <begin position="24"/>
        <end position="133"/>
    </location>
</feature>
<accession>A0A7M7N6V8</accession>
<dbReference type="InterPro" id="IPR031813">
    <property type="entry name" value="DUF4745"/>
</dbReference>
<dbReference type="AlphaFoldDB" id="A0A7M7N6V8"/>
<feature type="region of interest" description="Disordered" evidence="1">
    <location>
        <begin position="704"/>
        <end position="759"/>
    </location>
</feature>
<evidence type="ECO:0000313" key="4">
    <source>
        <dbReference type="Proteomes" id="UP000007110"/>
    </source>
</evidence>
<keyword evidence="4" id="KW-1185">Reference proteome</keyword>
<feature type="region of interest" description="Disordered" evidence="1">
    <location>
        <begin position="823"/>
        <end position="930"/>
    </location>
</feature>
<dbReference type="InterPro" id="IPR043385">
    <property type="entry name" value="GARRE1"/>
</dbReference>
<feature type="compositionally biased region" description="Low complexity" evidence="1">
    <location>
        <begin position="501"/>
        <end position="521"/>
    </location>
</feature>
<feature type="compositionally biased region" description="Basic and acidic residues" evidence="1">
    <location>
        <begin position="633"/>
        <end position="644"/>
    </location>
</feature>
<feature type="compositionally biased region" description="Low complexity" evidence="1">
    <location>
        <begin position="724"/>
        <end position="734"/>
    </location>
</feature>
<feature type="compositionally biased region" description="Polar residues" evidence="1">
    <location>
        <begin position="830"/>
        <end position="843"/>
    </location>
</feature>
<dbReference type="GO" id="GO:1905762">
    <property type="term" value="F:CCR4-NOT complex binding"/>
    <property type="evidence" value="ECO:0000318"/>
    <property type="project" value="GO_Central"/>
</dbReference>
<proteinExistence type="predicted"/>
<reference evidence="3" key="2">
    <citation type="submission" date="2021-01" db="UniProtKB">
        <authorList>
            <consortium name="EnsemblMetazoa"/>
        </authorList>
    </citation>
    <scope>IDENTIFICATION</scope>
</reference>
<dbReference type="RefSeq" id="XP_030832024.1">
    <property type="nucleotide sequence ID" value="XM_030976164.1"/>
</dbReference>
<feature type="compositionally biased region" description="Basic and acidic residues" evidence="1">
    <location>
        <begin position="613"/>
        <end position="624"/>
    </location>
</feature>
<evidence type="ECO:0000313" key="3">
    <source>
        <dbReference type="EnsemblMetazoa" id="XP_030832024"/>
    </source>
</evidence>
<evidence type="ECO:0000259" key="2">
    <source>
        <dbReference type="Pfam" id="PF15923"/>
    </source>
</evidence>
<feature type="region of interest" description="Disordered" evidence="1">
    <location>
        <begin position="578"/>
        <end position="664"/>
    </location>
</feature>
<dbReference type="InParanoid" id="A0A7M7N6V8"/>
<evidence type="ECO:0000256" key="1">
    <source>
        <dbReference type="SAM" id="MobiDB-lite"/>
    </source>
</evidence>
<feature type="compositionally biased region" description="Low complexity" evidence="1">
    <location>
        <begin position="584"/>
        <end position="612"/>
    </location>
</feature>
<dbReference type="Pfam" id="PF15923">
    <property type="entry name" value="DUF4745"/>
    <property type="match status" value="1"/>
</dbReference>
<feature type="compositionally biased region" description="Low complexity" evidence="1">
    <location>
        <begin position="890"/>
        <end position="906"/>
    </location>
</feature>
<feature type="compositionally biased region" description="Low complexity" evidence="1">
    <location>
        <begin position="441"/>
        <end position="451"/>
    </location>
</feature>
<dbReference type="Proteomes" id="UP000007110">
    <property type="component" value="Unassembled WGS sequence"/>
</dbReference>
<dbReference type="PANTHER" id="PTHR15703">
    <property type="entry name" value="RIKEN CDNA 4931406P16 GENE"/>
    <property type="match status" value="1"/>
</dbReference>